<dbReference type="SUPFAM" id="SSF158472">
    <property type="entry name" value="HAMP domain-like"/>
    <property type="match status" value="1"/>
</dbReference>
<dbReference type="Pfam" id="PF00512">
    <property type="entry name" value="HisKA"/>
    <property type="match status" value="1"/>
</dbReference>
<evidence type="ECO:0000256" key="1">
    <source>
        <dbReference type="ARBA" id="ARBA00000085"/>
    </source>
</evidence>
<dbReference type="GO" id="GO:0000155">
    <property type="term" value="F:phosphorelay sensor kinase activity"/>
    <property type="evidence" value="ECO:0007669"/>
    <property type="project" value="InterPro"/>
</dbReference>
<keyword evidence="15" id="KW-1185">Reference proteome</keyword>
<dbReference type="Gene3D" id="3.30.565.10">
    <property type="entry name" value="Histidine kinase-like ATPase, C-terminal domain"/>
    <property type="match status" value="1"/>
</dbReference>
<protein>
    <recommendedName>
        <fullName evidence="3">histidine kinase</fullName>
        <ecNumber evidence="3">2.7.13.3</ecNumber>
    </recommendedName>
</protein>
<comment type="subcellular location">
    <subcellularLocation>
        <location evidence="2">Membrane</location>
    </subcellularLocation>
</comment>
<evidence type="ECO:0000256" key="10">
    <source>
        <dbReference type="ARBA" id="ARBA00023136"/>
    </source>
</evidence>
<dbReference type="GO" id="GO:0005886">
    <property type="term" value="C:plasma membrane"/>
    <property type="evidence" value="ECO:0007669"/>
    <property type="project" value="TreeGrafter"/>
</dbReference>
<dbReference type="PANTHER" id="PTHR45436:SF5">
    <property type="entry name" value="SENSOR HISTIDINE KINASE TRCS"/>
    <property type="match status" value="1"/>
</dbReference>
<feature type="domain" description="Histidine kinase" evidence="12">
    <location>
        <begin position="266"/>
        <end position="477"/>
    </location>
</feature>
<dbReference type="CDD" id="cd06225">
    <property type="entry name" value="HAMP"/>
    <property type="match status" value="1"/>
</dbReference>
<dbReference type="Proteomes" id="UP000190774">
    <property type="component" value="Unassembled WGS sequence"/>
</dbReference>
<dbReference type="CDD" id="cd00082">
    <property type="entry name" value="HisKA"/>
    <property type="match status" value="1"/>
</dbReference>
<dbReference type="STRING" id="48467.SAMN02745166_00200"/>
<evidence type="ECO:0000256" key="8">
    <source>
        <dbReference type="ARBA" id="ARBA00022989"/>
    </source>
</evidence>
<organism evidence="14 15">
    <name type="scientific">Prosthecobacter debontii</name>
    <dbReference type="NCBI Taxonomy" id="48467"/>
    <lineage>
        <taxon>Bacteria</taxon>
        <taxon>Pseudomonadati</taxon>
        <taxon>Verrucomicrobiota</taxon>
        <taxon>Verrucomicrobiia</taxon>
        <taxon>Verrucomicrobiales</taxon>
        <taxon>Verrucomicrobiaceae</taxon>
        <taxon>Prosthecobacter</taxon>
    </lineage>
</organism>
<reference evidence="15" key="1">
    <citation type="submission" date="2017-02" db="EMBL/GenBank/DDBJ databases">
        <authorList>
            <person name="Varghese N."/>
            <person name="Submissions S."/>
        </authorList>
    </citation>
    <scope>NUCLEOTIDE SEQUENCE [LARGE SCALE GENOMIC DNA]</scope>
    <source>
        <strain evidence="15">ATCC 700200</strain>
    </source>
</reference>
<evidence type="ECO:0000313" key="15">
    <source>
        <dbReference type="Proteomes" id="UP000190774"/>
    </source>
</evidence>
<dbReference type="InterPro" id="IPR003660">
    <property type="entry name" value="HAMP_dom"/>
</dbReference>
<dbReference type="InterPro" id="IPR004358">
    <property type="entry name" value="Sig_transdc_His_kin-like_C"/>
</dbReference>
<dbReference type="SMART" id="SM00388">
    <property type="entry name" value="HisKA"/>
    <property type="match status" value="1"/>
</dbReference>
<dbReference type="InterPro" id="IPR036890">
    <property type="entry name" value="HATPase_C_sf"/>
</dbReference>
<keyword evidence="9" id="KW-0902">Two-component regulatory system</keyword>
<comment type="catalytic activity">
    <reaction evidence="1">
        <text>ATP + protein L-histidine = ADP + protein N-phospho-L-histidine.</text>
        <dbReference type="EC" id="2.7.13.3"/>
    </reaction>
</comment>
<dbReference type="Gene3D" id="1.10.287.130">
    <property type="match status" value="1"/>
</dbReference>
<dbReference type="SUPFAM" id="SSF47384">
    <property type="entry name" value="Homodimeric domain of signal transducing histidine kinase"/>
    <property type="match status" value="1"/>
</dbReference>
<dbReference type="InterPro" id="IPR003594">
    <property type="entry name" value="HATPase_dom"/>
</dbReference>
<keyword evidence="7 14" id="KW-0418">Kinase</keyword>
<accession>A0A1T4WI39</accession>
<dbReference type="AlphaFoldDB" id="A0A1T4WI39"/>
<evidence type="ECO:0000256" key="6">
    <source>
        <dbReference type="ARBA" id="ARBA00022692"/>
    </source>
</evidence>
<dbReference type="InterPro" id="IPR005467">
    <property type="entry name" value="His_kinase_dom"/>
</dbReference>
<dbReference type="PROSITE" id="PS50885">
    <property type="entry name" value="HAMP"/>
    <property type="match status" value="1"/>
</dbReference>
<dbReference type="Pfam" id="PF02518">
    <property type="entry name" value="HATPase_c"/>
    <property type="match status" value="1"/>
</dbReference>
<evidence type="ECO:0000313" key="14">
    <source>
        <dbReference type="EMBL" id="SKA76565.1"/>
    </source>
</evidence>
<dbReference type="SUPFAM" id="SSF55874">
    <property type="entry name" value="ATPase domain of HSP90 chaperone/DNA topoisomerase II/histidine kinase"/>
    <property type="match status" value="1"/>
</dbReference>
<evidence type="ECO:0000256" key="4">
    <source>
        <dbReference type="ARBA" id="ARBA00022553"/>
    </source>
</evidence>
<evidence type="ECO:0000259" key="13">
    <source>
        <dbReference type="PROSITE" id="PS50885"/>
    </source>
</evidence>
<proteinExistence type="predicted"/>
<name>A0A1T4WI39_9BACT</name>
<dbReference type="Pfam" id="PF00672">
    <property type="entry name" value="HAMP"/>
    <property type="match status" value="1"/>
</dbReference>
<evidence type="ECO:0000256" key="11">
    <source>
        <dbReference type="SAM" id="Phobius"/>
    </source>
</evidence>
<dbReference type="RefSeq" id="WP_176159157.1">
    <property type="nucleotide sequence ID" value="NZ_FUYE01000001.1"/>
</dbReference>
<dbReference type="SMART" id="SM00304">
    <property type="entry name" value="HAMP"/>
    <property type="match status" value="1"/>
</dbReference>
<dbReference type="EMBL" id="FUYE01000001">
    <property type="protein sequence ID" value="SKA76565.1"/>
    <property type="molecule type" value="Genomic_DNA"/>
</dbReference>
<dbReference type="PROSITE" id="PS50109">
    <property type="entry name" value="HIS_KIN"/>
    <property type="match status" value="1"/>
</dbReference>
<keyword evidence="8 11" id="KW-1133">Transmembrane helix</keyword>
<evidence type="ECO:0000256" key="9">
    <source>
        <dbReference type="ARBA" id="ARBA00023012"/>
    </source>
</evidence>
<feature type="domain" description="HAMP" evidence="13">
    <location>
        <begin position="205"/>
        <end position="258"/>
    </location>
</feature>
<dbReference type="FunFam" id="1.10.287.130:FF:000001">
    <property type="entry name" value="Two-component sensor histidine kinase"/>
    <property type="match status" value="1"/>
</dbReference>
<sequence length="486" mass="54277">MIKTLLQSLRWRLQVWHGLLLLVVIAASFGPGYHFALENQMQRIDRELGRMERGLIRSLMDVIQGIPSPEARHDQPFLSFPEFVQKLIAQKVAPPEATATQFQGTEPGYAYYSIRDQDDNIILQSENAPADLKFLPIPATDVSEEARSIDNRRENLRSTAHGLKIVVGRDITPELQEMRTMAWLHLLIGLGVWILALLGDWWLSGRAIRPIQAISQTATRIADGNLEARIDITETDSELGQLSQVLNQTFERLHASFERQRQFTADASHELRTPITILLSETQRILKRERSSEEYREVLETCAFTAQRMRRLVEALLLLARQENDGVRTHHESCDLAVILHEVIQQLTPLARERGHHIVSSLVSVPLRADPAGLAILASNLISNALQHGGKVEVSCSREGDTAMFTVSDDGPGIAETDLPHIFDRFYRADQARTSTSGHTGLGLSIAKAIVDKHGGSIQAVNLPQGASFEVKLPRHLTELQDEALA</sequence>
<keyword evidence="6 11" id="KW-0812">Transmembrane</keyword>
<dbReference type="InterPro" id="IPR050428">
    <property type="entry name" value="TCS_sensor_his_kinase"/>
</dbReference>
<feature type="transmembrane region" description="Helical" evidence="11">
    <location>
        <begin position="182"/>
        <end position="203"/>
    </location>
</feature>
<evidence type="ECO:0000256" key="7">
    <source>
        <dbReference type="ARBA" id="ARBA00022777"/>
    </source>
</evidence>
<dbReference type="InterPro" id="IPR003661">
    <property type="entry name" value="HisK_dim/P_dom"/>
</dbReference>
<keyword evidence="10 11" id="KW-0472">Membrane</keyword>
<dbReference type="FunFam" id="3.30.565.10:FF:000006">
    <property type="entry name" value="Sensor histidine kinase WalK"/>
    <property type="match status" value="1"/>
</dbReference>
<dbReference type="CDD" id="cd00075">
    <property type="entry name" value="HATPase"/>
    <property type="match status" value="1"/>
</dbReference>
<dbReference type="Gene3D" id="6.10.340.10">
    <property type="match status" value="1"/>
</dbReference>
<evidence type="ECO:0000259" key="12">
    <source>
        <dbReference type="PROSITE" id="PS50109"/>
    </source>
</evidence>
<keyword evidence="4" id="KW-0597">Phosphoprotein</keyword>
<evidence type="ECO:0000256" key="5">
    <source>
        <dbReference type="ARBA" id="ARBA00022679"/>
    </source>
</evidence>
<evidence type="ECO:0000256" key="2">
    <source>
        <dbReference type="ARBA" id="ARBA00004370"/>
    </source>
</evidence>
<dbReference type="EC" id="2.7.13.3" evidence="3"/>
<dbReference type="InterPro" id="IPR036097">
    <property type="entry name" value="HisK_dim/P_sf"/>
</dbReference>
<evidence type="ECO:0000256" key="3">
    <source>
        <dbReference type="ARBA" id="ARBA00012438"/>
    </source>
</evidence>
<dbReference type="PRINTS" id="PR00344">
    <property type="entry name" value="BCTRLSENSOR"/>
</dbReference>
<dbReference type="SMART" id="SM00387">
    <property type="entry name" value="HATPase_c"/>
    <property type="match status" value="1"/>
</dbReference>
<dbReference type="PANTHER" id="PTHR45436">
    <property type="entry name" value="SENSOR HISTIDINE KINASE YKOH"/>
    <property type="match status" value="1"/>
</dbReference>
<feature type="transmembrane region" description="Helical" evidence="11">
    <location>
        <begin position="15"/>
        <end position="36"/>
    </location>
</feature>
<gene>
    <name evidence="14" type="ORF">SAMN02745166_00200</name>
</gene>
<keyword evidence="5" id="KW-0808">Transferase</keyword>